<proteinExistence type="predicted"/>
<reference evidence="2 3" key="1">
    <citation type="submission" date="2024-11" db="EMBL/GenBank/DDBJ databases">
        <title>A near-complete genome assembly of Cinchona calisaya.</title>
        <authorList>
            <person name="Lian D.C."/>
            <person name="Zhao X.W."/>
            <person name="Wei L."/>
        </authorList>
    </citation>
    <scope>NUCLEOTIDE SEQUENCE [LARGE SCALE GENOMIC DNA]</scope>
    <source>
        <tissue evidence="2">Nenye</tissue>
    </source>
</reference>
<name>A0ABD2ZG53_9GENT</name>
<organism evidence="2 3">
    <name type="scientific">Cinchona calisaya</name>
    <dbReference type="NCBI Taxonomy" id="153742"/>
    <lineage>
        <taxon>Eukaryota</taxon>
        <taxon>Viridiplantae</taxon>
        <taxon>Streptophyta</taxon>
        <taxon>Embryophyta</taxon>
        <taxon>Tracheophyta</taxon>
        <taxon>Spermatophyta</taxon>
        <taxon>Magnoliopsida</taxon>
        <taxon>eudicotyledons</taxon>
        <taxon>Gunneridae</taxon>
        <taxon>Pentapetalae</taxon>
        <taxon>asterids</taxon>
        <taxon>lamiids</taxon>
        <taxon>Gentianales</taxon>
        <taxon>Rubiaceae</taxon>
        <taxon>Cinchonoideae</taxon>
        <taxon>Cinchoneae</taxon>
        <taxon>Cinchona</taxon>
    </lineage>
</organism>
<evidence type="ECO:0000259" key="1">
    <source>
        <dbReference type="Pfam" id="PF17921"/>
    </source>
</evidence>
<feature type="domain" description="Integrase zinc-binding" evidence="1">
    <location>
        <begin position="107"/>
        <end position="161"/>
    </location>
</feature>
<keyword evidence="3" id="KW-1185">Reference proteome</keyword>
<protein>
    <recommendedName>
        <fullName evidence="1">Integrase zinc-binding domain-containing protein</fullName>
    </recommendedName>
</protein>
<sequence>MRPLAYISKALSYKNLGLPLYEKELLYRSGKDNTMAYVLSRREEYMAITQVLLTWIQEVTESYQQDDFVKSKVSELLLVSDCTYNWSYMDGLLKYQSRLYVSRYGRIRRKLIEALHPSQLGGHSGIQASYMRASQLFYWLGMLRDFKEVILNCDTCKRCKDEHVP</sequence>
<dbReference type="EMBL" id="JBJUIK010000009">
    <property type="protein sequence ID" value="KAL3518442.1"/>
    <property type="molecule type" value="Genomic_DNA"/>
</dbReference>
<accession>A0ABD2ZG53</accession>
<dbReference type="Pfam" id="PF17921">
    <property type="entry name" value="Integrase_H2C2"/>
    <property type="match status" value="1"/>
</dbReference>
<gene>
    <name evidence="2" type="ORF">ACH5RR_021031</name>
</gene>
<dbReference type="AlphaFoldDB" id="A0ABD2ZG53"/>
<evidence type="ECO:0000313" key="3">
    <source>
        <dbReference type="Proteomes" id="UP001630127"/>
    </source>
</evidence>
<comment type="caution">
    <text evidence="2">The sequence shown here is derived from an EMBL/GenBank/DDBJ whole genome shotgun (WGS) entry which is preliminary data.</text>
</comment>
<dbReference type="InterPro" id="IPR041588">
    <property type="entry name" value="Integrase_H2C2"/>
</dbReference>
<evidence type="ECO:0000313" key="2">
    <source>
        <dbReference type="EMBL" id="KAL3518442.1"/>
    </source>
</evidence>
<dbReference type="Proteomes" id="UP001630127">
    <property type="component" value="Unassembled WGS sequence"/>
</dbReference>
<dbReference type="Gene3D" id="1.10.340.70">
    <property type="match status" value="1"/>
</dbReference>